<sequence length="53" mass="5942">MVSLVFYLFLQAEATEKSKGRPADGTPVSPQGILRNPRKRLSGMAWNFTRCSQ</sequence>
<dbReference type="STRING" id="301148.B4135_1154"/>
<evidence type="ECO:0000313" key="1">
    <source>
        <dbReference type="EMBL" id="KYD22671.1"/>
    </source>
</evidence>
<gene>
    <name evidence="1" type="ORF">B4135_1154</name>
</gene>
<name>A0A150MDW6_9BACI</name>
<evidence type="ECO:0000313" key="2">
    <source>
        <dbReference type="Proteomes" id="UP000075683"/>
    </source>
</evidence>
<accession>A0A150MDW6</accession>
<organism evidence="1 2">
    <name type="scientific">Caldibacillus debilis</name>
    <dbReference type="NCBI Taxonomy" id="301148"/>
    <lineage>
        <taxon>Bacteria</taxon>
        <taxon>Bacillati</taxon>
        <taxon>Bacillota</taxon>
        <taxon>Bacilli</taxon>
        <taxon>Bacillales</taxon>
        <taxon>Bacillaceae</taxon>
        <taxon>Caldibacillus</taxon>
    </lineage>
</organism>
<proteinExistence type="predicted"/>
<comment type="caution">
    <text evidence="1">The sequence shown here is derived from an EMBL/GenBank/DDBJ whole genome shotgun (WGS) entry which is preliminary data.</text>
</comment>
<reference evidence="1 2" key="1">
    <citation type="submission" date="2016-01" db="EMBL/GenBank/DDBJ databases">
        <title>Draft Genome Sequences of Seven Thermophilic Sporeformers Isolated from Foods.</title>
        <authorList>
            <person name="Berendsen E.M."/>
            <person name="Wells-Bennik M.H."/>
            <person name="Krawcyk A.O."/>
            <person name="De Jong A."/>
            <person name="Holsappel S."/>
            <person name="Eijlander R.T."/>
            <person name="Kuipers O.P."/>
        </authorList>
    </citation>
    <scope>NUCLEOTIDE SEQUENCE [LARGE SCALE GENOMIC DNA]</scope>
    <source>
        <strain evidence="1 2">B4135</strain>
    </source>
</reference>
<dbReference type="AlphaFoldDB" id="A0A150MDW6"/>
<dbReference type="Proteomes" id="UP000075683">
    <property type="component" value="Unassembled WGS sequence"/>
</dbReference>
<dbReference type="EMBL" id="LQYT01000009">
    <property type="protein sequence ID" value="KYD22671.1"/>
    <property type="molecule type" value="Genomic_DNA"/>
</dbReference>
<protein>
    <submittedName>
        <fullName evidence="1">Uncharacterized protein</fullName>
    </submittedName>
</protein>